<comment type="caution">
    <text evidence="2">The sequence shown here is derived from an EMBL/GenBank/DDBJ whole genome shotgun (WGS) entry which is preliminary data.</text>
</comment>
<dbReference type="RefSeq" id="WP_142942812.1">
    <property type="nucleotide sequence ID" value="NZ_VIKR01000003.1"/>
</dbReference>
<dbReference type="GO" id="GO:0003676">
    <property type="term" value="F:nucleic acid binding"/>
    <property type="evidence" value="ECO:0007669"/>
    <property type="project" value="InterPro"/>
</dbReference>
<dbReference type="Proteomes" id="UP000317839">
    <property type="component" value="Unassembled WGS sequence"/>
</dbReference>
<organism evidence="2 3">
    <name type="scientific">Aliikangiella marina</name>
    <dbReference type="NCBI Taxonomy" id="1712262"/>
    <lineage>
        <taxon>Bacteria</taxon>
        <taxon>Pseudomonadati</taxon>
        <taxon>Pseudomonadota</taxon>
        <taxon>Gammaproteobacteria</taxon>
        <taxon>Oceanospirillales</taxon>
        <taxon>Pleioneaceae</taxon>
        <taxon>Aliikangiella</taxon>
    </lineage>
</organism>
<accession>A0A545TA77</accession>
<dbReference type="OrthoDB" id="9810507at2"/>
<evidence type="ECO:0000313" key="3">
    <source>
        <dbReference type="Proteomes" id="UP000317839"/>
    </source>
</evidence>
<dbReference type="InterPro" id="IPR012340">
    <property type="entry name" value="NA-bd_OB-fold"/>
</dbReference>
<gene>
    <name evidence="2" type="ORF">FLL45_14705</name>
</gene>
<sequence length="148" mass="16805">MVLGEIIKVTVTKVHPSYVKVEYEGREATLQIAEITWRAGKMYSSDYVKEGQQIRVKVVAVEGDAFSVSLKEASYGGNPWKSPPRVDEEFFASVVRIAEYGYFFELNYYCHALMLLEDAPETLQMGDRVKVKVKSCSSERQRVEVVPV</sequence>
<dbReference type="AlphaFoldDB" id="A0A545TA77"/>
<evidence type="ECO:0000313" key="2">
    <source>
        <dbReference type="EMBL" id="TQV74104.1"/>
    </source>
</evidence>
<dbReference type="Pfam" id="PF00575">
    <property type="entry name" value="S1"/>
    <property type="match status" value="1"/>
</dbReference>
<dbReference type="InterPro" id="IPR003029">
    <property type="entry name" value="S1_domain"/>
</dbReference>
<reference evidence="2 3" key="1">
    <citation type="submission" date="2019-06" db="EMBL/GenBank/DDBJ databases">
        <title>Draft genome of Aliikangiella marina GYP-15.</title>
        <authorList>
            <person name="Wang G."/>
        </authorList>
    </citation>
    <scope>NUCLEOTIDE SEQUENCE [LARGE SCALE GENOMIC DNA]</scope>
    <source>
        <strain evidence="2 3">GYP-15</strain>
    </source>
</reference>
<proteinExistence type="predicted"/>
<name>A0A545TA77_9GAMM</name>
<dbReference type="SMART" id="SM00316">
    <property type="entry name" value="S1"/>
    <property type="match status" value="2"/>
</dbReference>
<evidence type="ECO:0000259" key="1">
    <source>
        <dbReference type="PROSITE" id="PS50126"/>
    </source>
</evidence>
<dbReference type="EMBL" id="VIKR01000003">
    <property type="protein sequence ID" value="TQV74104.1"/>
    <property type="molecule type" value="Genomic_DNA"/>
</dbReference>
<dbReference type="SUPFAM" id="SSF50249">
    <property type="entry name" value="Nucleic acid-binding proteins"/>
    <property type="match status" value="2"/>
</dbReference>
<dbReference type="PROSITE" id="PS50126">
    <property type="entry name" value="S1"/>
    <property type="match status" value="1"/>
</dbReference>
<protein>
    <submittedName>
        <fullName evidence="2">S1 RNA-binding domain-containing protein</fullName>
    </submittedName>
</protein>
<feature type="domain" description="S1 motif" evidence="1">
    <location>
        <begin position="4"/>
        <end position="71"/>
    </location>
</feature>
<keyword evidence="3" id="KW-1185">Reference proteome</keyword>
<dbReference type="Gene3D" id="2.40.50.140">
    <property type="entry name" value="Nucleic acid-binding proteins"/>
    <property type="match status" value="2"/>
</dbReference>